<dbReference type="Pfam" id="PF00074">
    <property type="entry name" value="RnaseA"/>
    <property type="match status" value="1"/>
</dbReference>
<dbReference type="Proteomes" id="UP000265000">
    <property type="component" value="Unplaced"/>
</dbReference>
<reference evidence="2" key="1">
    <citation type="submission" date="2025-08" db="UniProtKB">
        <authorList>
            <consortium name="Ensembl"/>
        </authorList>
    </citation>
    <scope>IDENTIFICATION</scope>
</reference>
<evidence type="ECO:0000259" key="1">
    <source>
        <dbReference type="SMART" id="SM00092"/>
    </source>
</evidence>
<feature type="domain" description="Ribonuclease A-domain" evidence="1">
    <location>
        <begin position="18"/>
        <end position="135"/>
    </location>
</feature>
<dbReference type="InterPro" id="IPR023412">
    <property type="entry name" value="RNaseA_domain"/>
</dbReference>
<dbReference type="Gene3D" id="3.10.130.10">
    <property type="entry name" value="Ribonuclease A-like domain"/>
    <property type="match status" value="1"/>
</dbReference>
<dbReference type="AlphaFoldDB" id="A0A3Q2PR13"/>
<dbReference type="SMART" id="SM00092">
    <property type="entry name" value="RNAse_Pc"/>
    <property type="match status" value="1"/>
</dbReference>
<dbReference type="GeneTree" id="ENSGT00940000177522"/>
<keyword evidence="3" id="KW-1185">Reference proteome</keyword>
<dbReference type="InterPro" id="IPR036816">
    <property type="entry name" value="RNaseA-like_dom_sf"/>
</dbReference>
<protein>
    <recommendedName>
        <fullName evidence="1">Ribonuclease A-domain domain-containing protein</fullName>
    </recommendedName>
</protein>
<accession>A0A3Q2PR13</accession>
<dbReference type="Ensembl" id="ENSFHET00000023603.1">
    <property type="protein sequence ID" value="ENSFHEP00000015464.1"/>
    <property type="gene ID" value="ENSFHEG00000017090.1"/>
</dbReference>
<evidence type="ECO:0000313" key="3">
    <source>
        <dbReference type="Proteomes" id="UP000265000"/>
    </source>
</evidence>
<evidence type="ECO:0000313" key="2">
    <source>
        <dbReference type="Ensembl" id="ENSFHEP00000015464.1"/>
    </source>
</evidence>
<dbReference type="SUPFAM" id="SSF54076">
    <property type="entry name" value="RNase A-like"/>
    <property type="match status" value="1"/>
</dbReference>
<reference evidence="2" key="2">
    <citation type="submission" date="2025-09" db="UniProtKB">
        <authorList>
            <consortium name="Ensembl"/>
        </authorList>
    </citation>
    <scope>IDENTIFICATION</scope>
</reference>
<sequence length="149" mass="16636">MGLHTAASQGGTDSNHYRISEALDFLEKHVVTHMEPTDCNDKMKNLNKQLKQKCRDKNTFFLDPKGHLKGICQSGDKDILNGKDVCTQNLHNLGDVDVIVCKHDKTSKGCTYKSVTGKALSVSVLCGAFHLEEVVWMPDKMPDKRNLHV</sequence>
<organism evidence="2 3">
    <name type="scientific">Fundulus heteroclitus</name>
    <name type="common">Killifish</name>
    <name type="synonym">Mummichog</name>
    <dbReference type="NCBI Taxonomy" id="8078"/>
    <lineage>
        <taxon>Eukaryota</taxon>
        <taxon>Metazoa</taxon>
        <taxon>Chordata</taxon>
        <taxon>Craniata</taxon>
        <taxon>Vertebrata</taxon>
        <taxon>Euteleostomi</taxon>
        <taxon>Actinopterygii</taxon>
        <taxon>Neopterygii</taxon>
        <taxon>Teleostei</taxon>
        <taxon>Neoteleostei</taxon>
        <taxon>Acanthomorphata</taxon>
        <taxon>Ovalentaria</taxon>
        <taxon>Atherinomorphae</taxon>
        <taxon>Cyprinodontiformes</taxon>
        <taxon>Fundulidae</taxon>
        <taxon>Fundulus</taxon>
    </lineage>
</organism>
<name>A0A3Q2PR13_FUNHE</name>
<proteinExistence type="predicted"/>